<feature type="transmembrane region" description="Helical" evidence="2">
    <location>
        <begin position="12"/>
        <end position="29"/>
    </location>
</feature>
<keyword evidence="2" id="KW-0472">Membrane</keyword>
<comment type="caution">
    <text evidence="4">The sequence shown here is derived from an EMBL/GenBank/DDBJ whole genome shotgun (WGS) entry which is preliminary data.</text>
</comment>
<protein>
    <recommendedName>
        <fullName evidence="3">Mce/MlaD domain-containing protein</fullName>
    </recommendedName>
</protein>
<dbReference type="GO" id="GO:0005543">
    <property type="term" value="F:phospholipid binding"/>
    <property type="evidence" value="ECO:0007669"/>
    <property type="project" value="TreeGrafter"/>
</dbReference>
<name>A0A2T4UK11_9ACTN</name>
<dbReference type="InterPro" id="IPR003399">
    <property type="entry name" value="Mce/MlaD"/>
</dbReference>
<evidence type="ECO:0000256" key="2">
    <source>
        <dbReference type="SAM" id="Phobius"/>
    </source>
</evidence>
<accession>A0A2T4UK11</accession>
<organism evidence="4 5">
    <name type="scientific">Paraconexibacter algicola</name>
    <dbReference type="NCBI Taxonomy" id="2133960"/>
    <lineage>
        <taxon>Bacteria</taxon>
        <taxon>Bacillati</taxon>
        <taxon>Actinomycetota</taxon>
        <taxon>Thermoleophilia</taxon>
        <taxon>Solirubrobacterales</taxon>
        <taxon>Paraconexibacteraceae</taxon>
        <taxon>Paraconexibacter</taxon>
    </lineage>
</organism>
<keyword evidence="2" id="KW-1133">Transmembrane helix</keyword>
<dbReference type="AlphaFoldDB" id="A0A2T4UK11"/>
<dbReference type="EMBL" id="PYYB01000001">
    <property type="protein sequence ID" value="PTL59555.1"/>
    <property type="molecule type" value="Genomic_DNA"/>
</dbReference>
<feature type="region of interest" description="Disordered" evidence="1">
    <location>
        <begin position="422"/>
        <end position="442"/>
    </location>
</feature>
<dbReference type="PANTHER" id="PTHR33371:SF4">
    <property type="entry name" value="INTERMEMBRANE PHOSPHOLIPID TRANSPORT SYSTEM BINDING PROTEIN MLAD"/>
    <property type="match status" value="1"/>
</dbReference>
<keyword evidence="2" id="KW-0812">Transmembrane</keyword>
<evidence type="ECO:0000313" key="5">
    <source>
        <dbReference type="Proteomes" id="UP000240739"/>
    </source>
</evidence>
<evidence type="ECO:0000259" key="3">
    <source>
        <dbReference type="Pfam" id="PF02470"/>
    </source>
</evidence>
<dbReference type="GO" id="GO:0005548">
    <property type="term" value="F:phospholipid transporter activity"/>
    <property type="evidence" value="ECO:0007669"/>
    <property type="project" value="TreeGrafter"/>
</dbReference>
<feature type="domain" description="Mce/MlaD" evidence="3">
    <location>
        <begin position="40"/>
        <end position="117"/>
    </location>
</feature>
<proteinExistence type="predicted"/>
<evidence type="ECO:0000256" key="1">
    <source>
        <dbReference type="SAM" id="MobiDB-lite"/>
    </source>
</evidence>
<dbReference type="Pfam" id="PF02470">
    <property type="entry name" value="MlaD"/>
    <property type="match status" value="1"/>
</dbReference>
<keyword evidence="5" id="KW-1185">Reference proteome</keyword>
<gene>
    <name evidence="4" type="ORF">C7Y72_07790</name>
</gene>
<dbReference type="InterPro" id="IPR052336">
    <property type="entry name" value="MlaD_Phospholipid_Transporter"/>
</dbReference>
<dbReference type="OrthoDB" id="4510799at2"/>
<sequence length="442" mass="47953">MRVNNLRGKTLGLVGFTVVCILMFLYLYVSAGGRLRLDDPYNAKALLPDSFNVVPNADVRRDGVKIGRVNTVEPKGSLSEISFEIEKEGQQFLYRDATVKVRTKTLVGESYIEIEPGTQSAGELPSGSVLPLEATQESVPLERILSTVDPATRRQIRRNLRGLGGGLEDKGDELNATFGAMKPAVASGGRLMNVLEPQRRELAALVDNTGEVLEAFGEREAAFRGLVTDAKTTAEAVAARDARLRESISELPETLDRARTSVGRLSAFAGRATPTVRDLKLASVDLAPAVRDLGPTAKSARVLFDELQPFLDRFNPVLEELRPAANSLSTLVRPLDTVLRQVNPTVAYLRPYAPDIAAFFTNVPAIFDAKDAVGIKGRVFPVAGPQVFAGLTKEQRDLLEALTKATGVDNVYNVRTNSYPKPGAIGKEASSDGSYQRVEEDK</sequence>
<dbReference type="RefSeq" id="WP_107568200.1">
    <property type="nucleotide sequence ID" value="NZ_PYYB01000001.1"/>
</dbReference>
<dbReference type="PANTHER" id="PTHR33371">
    <property type="entry name" value="INTERMEMBRANE PHOSPHOLIPID TRANSPORT SYSTEM BINDING PROTEIN MLAD-RELATED"/>
    <property type="match status" value="1"/>
</dbReference>
<evidence type="ECO:0000313" key="4">
    <source>
        <dbReference type="EMBL" id="PTL59555.1"/>
    </source>
</evidence>
<reference evidence="4 5" key="1">
    <citation type="submission" date="2018-03" db="EMBL/GenBank/DDBJ databases">
        <title>Aquarubrobacter algicola gen. nov., sp. nov., a novel actinobacterium isolated from shallow eutrophic lake during the end of cyanobacterial harmful algal blooms.</title>
        <authorList>
            <person name="Chun S.J."/>
        </authorList>
    </citation>
    <scope>NUCLEOTIDE SEQUENCE [LARGE SCALE GENOMIC DNA]</scope>
    <source>
        <strain evidence="4 5">Seoho-28</strain>
    </source>
</reference>
<dbReference type="Proteomes" id="UP000240739">
    <property type="component" value="Unassembled WGS sequence"/>
</dbReference>